<evidence type="ECO:0000256" key="2">
    <source>
        <dbReference type="ARBA" id="ARBA00001936"/>
    </source>
</evidence>
<comment type="cofactor">
    <cofactor evidence="5">
        <name>Fe(2+)</name>
        <dbReference type="ChEBI" id="CHEBI:29033"/>
    </cofactor>
</comment>
<proteinExistence type="inferred from homology"/>
<dbReference type="InterPro" id="IPR011060">
    <property type="entry name" value="RibuloseP-bd_barrel"/>
</dbReference>
<evidence type="ECO:0000313" key="12">
    <source>
        <dbReference type="EMBL" id="WDE95843.1"/>
    </source>
</evidence>
<feature type="binding site" evidence="10">
    <location>
        <begin position="150"/>
        <end position="153"/>
    </location>
    <ligand>
        <name>substrate</name>
    </ligand>
</feature>
<feature type="binding site" evidence="10">
    <location>
        <position position="183"/>
    </location>
    <ligand>
        <name>a divalent metal cation</name>
        <dbReference type="ChEBI" id="CHEBI:60240"/>
    </ligand>
</feature>
<dbReference type="Proteomes" id="UP001214250">
    <property type="component" value="Chromosome 1"/>
</dbReference>
<keyword evidence="8 10" id="KW-0479">Metal-binding</keyword>
<comment type="cofactor">
    <cofactor evidence="10">
        <name>a divalent metal cation</name>
        <dbReference type="ChEBI" id="CHEBI:60240"/>
    </cofactor>
    <text evidence="10">Binds 1 divalent metal cation per subunit.</text>
</comment>
<name>A0ABY7VRJ1_9BACT</name>
<evidence type="ECO:0000256" key="3">
    <source>
        <dbReference type="ARBA" id="ARBA00001941"/>
    </source>
</evidence>
<dbReference type="Pfam" id="PF00834">
    <property type="entry name" value="Ribul_P_3_epim"/>
    <property type="match status" value="1"/>
</dbReference>
<evidence type="ECO:0000256" key="7">
    <source>
        <dbReference type="ARBA" id="ARBA00013188"/>
    </source>
</evidence>
<dbReference type="NCBIfam" id="NF004076">
    <property type="entry name" value="PRK05581.1-4"/>
    <property type="match status" value="1"/>
</dbReference>
<evidence type="ECO:0000256" key="5">
    <source>
        <dbReference type="ARBA" id="ARBA00001954"/>
    </source>
</evidence>
<feature type="binding site" evidence="10">
    <location>
        <begin position="183"/>
        <end position="185"/>
    </location>
    <ligand>
        <name>substrate</name>
    </ligand>
</feature>
<feature type="binding site" evidence="10">
    <location>
        <position position="74"/>
    </location>
    <ligand>
        <name>substrate</name>
    </ligand>
</feature>
<dbReference type="EC" id="5.1.3.1" evidence="7 10"/>
<comment type="pathway">
    <text evidence="10">Carbohydrate degradation.</text>
</comment>
<dbReference type="EMBL" id="CP117811">
    <property type="protein sequence ID" value="WDE95843.1"/>
    <property type="molecule type" value="Genomic_DNA"/>
</dbReference>
<evidence type="ECO:0000256" key="11">
    <source>
        <dbReference type="PIRNR" id="PIRNR001461"/>
    </source>
</evidence>
<keyword evidence="13" id="KW-1185">Reference proteome</keyword>
<dbReference type="PROSITE" id="PS01085">
    <property type="entry name" value="RIBUL_P_3_EPIMER_1"/>
    <property type="match status" value="1"/>
</dbReference>
<dbReference type="PROSITE" id="PS01086">
    <property type="entry name" value="RIBUL_P_3_EPIMER_2"/>
    <property type="match status" value="1"/>
</dbReference>
<comment type="cofactor">
    <cofactor evidence="4">
        <name>Zn(2+)</name>
        <dbReference type="ChEBI" id="CHEBI:29105"/>
    </cofactor>
</comment>
<feature type="active site" description="Proton acceptor" evidence="10">
    <location>
        <position position="43"/>
    </location>
</feature>
<gene>
    <name evidence="10 12" type="primary">rpe</name>
    <name evidence="12" type="ORF">PQO03_08955</name>
</gene>
<dbReference type="PIRSF" id="PIRSF001461">
    <property type="entry name" value="RPE"/>
    <property type="match status" value="1"/>
</dbReference>
<comment type="cofactor">
    <cofactor evidence="3">
        <name>Co(2+)</name>
        <dbReference type="ChEBI" id="CHEBI:48828"/>
    </cofactor>
</comment>
<reference evidence="12 13" key="1">
    <citation type="submission" date="2023-02" db="EMBL/GenBank/DDBJ databases">
        <title>Genome sequence of Lentisphaera profundi SAORIC-696.</title>
        <authorList>
            <person name="Kim e."/>
            <person name="Cho J.-C."/>
            <person name="Choi A."/>
            <person name="Kang I."/>
        </authorList>
    </citation>
    <scope>NUCLEOTIDE SEQUENCE [LARGE SCALE GENOMIC DNA]</scope>
    <source>
        <strain evidence="12 13">SAORIC-696</strain>
    </source>
</reference>
<feature type="binding site" evidence="10">
    <location>
        <position position="43"/>
    </location>
    <ligand>
        <name>a divalent metal cation</name>
        <dbReference type="ChEBI" id="CHEBI:60240"/>
    </ligand>
</feature>
<organism evidence="12 13">
    <name type="scientific">Lentisphaera profundi</name>
    <dbReference type="NCBI Taxonomy" id="1658616"/>
    <lineage>
        <taxon>Bacteria</taxon>
        <taxon>Pseudomonadati</taxon>
        <taxon>Lentisphaerota</taxon>
        <taxon>Lentisphaeria</taxon>
        <taxon>Lentisphaerales</taxon>
        <taxon>Lentisphaeraceae</taxon>
        <taxon>Lentisphaera</taxon>
    </lineage>
</organism>
<feature type="binding site" evidence="10">
    <location>
        <position position="16"/>
    </location>
    <ligand>
        <name>substrate</name>
    </ligand>
</feature>
<keyword evidence="10 11" id="KW-0119">Carbohydrate metabolism</keyword>
<dbReference type="CDD" id="cd00429">
    <property type="entry name" value="RPE"/>
    <property type="match status" value="1"/>
</dbReference>
<dbReference type="InterPro" id="IPR000056">
    <property type="entry name" value="Ribul_P_3_epim-like"/>
</dbReference>
<evidence type="ECO:0000256" key="8">
    <source>
        <dbReference type="ARBA" id="ARBA00022723"/>
    </source>
</evidence>
<keyword evidence="9 10" id="KW-0413">Isomerase</keyword>
<dbReference type="Gene3D" id="3.20.20.70">
    <property type="entry name" value="Aldolase class I"/>
    <property type="match status" value="1"/>
</dbReference>
<evidence type="ECO:0000256" key="4">
    <source>
        <dbReference type="ARBA" id="ARBA00001947"/>
    </source>
</evidence>
<comment type="similarity">
    <text evidence="6 10 11">Belongs to the ribulose-phosphate 3-epimerase family.</text>
</comment>
<feature type="binding site" evidence="10">
    <location>
        <position position="41"/>
    </location>
    <ligand>
        <name>a divalent metal cation</name>
        <dbReference type="ChEBI" id="CHEBI:60240"/>
    </ligand>
</feature>
<dbReference type="PANTHER" id="PTHR11749">
    <property type="entry name" value="RIBULOSE-5-PHOSPHATE-3-EPIMERASE"/>
    <property type="match status" value="1"/>
</dbReference>
<evidence type="ECO:0000256" key="6">
    <source>
        <dbReference type="ARBA" id="ARBA00009541"/>
    </source>
</evidence>
<comment type="cofactor">
    <cofactor evidence="2">
        <name>Mn(2+)</name>
        <dbReference type="ChEBI" id="CHEBI:29035"/>
    </cofactor>
</comment>
<comment type="function">
    <text evidence="10">Catalyzes the reversible epimerization of D-ribulose 5-phosphate to D-xylulose 5-phosphate.</text>
</comment>
<dbReference type="GO" id="GO:0004750">
    <property type="term" value="F:D-ribulose-phosphate 3-epimerase activity"/>
    <property type="evidence" value="ECO:0007669"/>
    <property type="project" value="UniProtKB-EC"/>
</dbReference>
<dbReference type="HAMAP" id="MF_02227">
    <property type="entry name" value="RPE"/>
    <property type="match status" value="1"/>
</dbReference>
<dbReference type="SUPFAM" id="SSF51366">
    <property type="entry name" value="Ribulose-phoshate binding barrel"/>
    <property type="match status" value="1"/>
</dbReference>
<dbReference type="NCBIfam" id="TIGR01163">
    <property type="entry name" value="rpe"/>
    <property type="match status" value="1"/>
</dbReference>
<feature type="active site" description="Proton donor" evidence="10">
    <location>
        <position position="183"/>
    </location>
</feature>
<dbReference type="InterPro" id="IPR026019">
    <property type="entry name" value="Ribul_P_3_epim"/>
</dbReference>
<comment type="caution">
    <text evidence="10">Lacks conserved residue(s) required for the propagation of feature annotation.</text>
</comment>
<evidence type="ECO:0000313" key="13">
    <source>
        <dbReference type="Proteomes" id="UP001214250"/>
    </source>
</evidence>
<evidence type="ECO:0000256" key="10">
    <source>
        <dbReference type="HAMAP-Rule" id="MF_02227"/>
    </source>
</evidence>
<comment type="catalytic activity">
    <reaction evidence="1 10 11">
        <text>D-ribulose 5-phosphate = D-xylulose 5-phosphate</text>
        <dbReference type="Rhea" id="RHEA:13677"/>
        <dbReference type="ChEBI" id="CHEBI:57737"/>
        <dbReference type="ChEBI" id="CHEBI:58121"/>
        <dbReference type="EC" id="5.1.3.1"/>
    </reaction>
</comment>
<dbReference type="RefSeq" id="WP_274149668.1">
    <property type="nucleotide sequence ID" value="NZ_CP117811.1"/>
</dbReference>
<protein>
    <recommendedName>
        <fullName evidence="7 10">Ribulose-phosphate 3-epimerase</fullName>
        <ecNumber evidence="7 10">5.1.3.1</ecNumber>
    </recommendedName>
</protein>
<feature type="binding site" evidence="10">
    <location>
        <position position="74"/>
    </location>
    <ligand>
        <name>a divalent metal cation</name>
        <dbReference type="ChEBI" id="CHEBI:60240"/>
    </ligand>
</feature>
<evidence type="ECO:0000256" key="1">
    <source>
        <dbReference type="ARBA" id="ARBA00001782"/>
    </source>
</evidence>
<dbReference type="InterPro" id="IPR013785">
    <property type="entry name" value="Aldolase_TIM"/>
</dbReference>
<accession>A0ABY7VRJ1</accession>
<evidence type="ECO:0000256" key="9">
    <source>
        <dbReference type="ARBA" id="ARBA00023235"/>
    </source>
</evidence>
<sequence>MKISTFDANEIIVSPSILAADFANLAQEVKGAYDANAKFLHLDVMDGHFVPNISFGPSVIAKLRPCSEAFFDAHLMISHPQEYIQSFHEAGCDHITFHVESDCNIQEVIDQIHSYGMSAGLTLKPGTDIDSIIPYLDKIQMVLIMTVEPGFGGQSFMHEMMGKVSTIREHANKVNPSLHIEVDGGINKETSKIVRAAGANILVAGTAFFRHPQGMQEAQKELTS</sequence>